<keyword evidence="4" id="KW-1185">Reference proteome</keyword>
<dbReference type="Proteomes" id="UP000191554">
    <property type="component" value="Unassembled WGS sequence"/>
</dbReference>
<proteinExistence type="predicted"/>
<dbReference type="OrthoDB" id="5505402at2"/>
<feature type="domain" description="CxxC-x17-CxxC" evidence="2">
    <location>
        <begin position="51"/>
        <end position="87"/>
    </location>
</feature>
<dbReference type="RefSeq" id="WP_080063247.1">
    <property type="nucleotide sequence ID" value="NZ_MZGX01000004.1"/>
</dbReference>
<dbReference type="NCBIfam" id="TIGR04272">
    <property type="entry name" value="cxxc_cxxc_Mbark"/>
    <property type="match status" value="1"/>
</dbReference>
<dbReference type="InterPro" id="IPR025306">
    <property type="entry name" value="Zn-bnd_dom_prob"/>
</dbReference>
<sequence>MYNDKTLVCKECGEEFIFSAGEQEFYAEKGFQNEPTRCKACRGKRDHSAKKELYDAVCAECGQPTRVPFKPHLDKPVFCSKCYSSKKI</sequence>
<name>A0A1V4SQ85_RUMHU</name>
<accession>A0A1V4SQ85</accession>
<dbReference type="Pfam" id="PF13451">
    <property type="entry name" value="zf_Tbcl"/>
    <property type="match status" value="1"/>
</dbReference>
<dbReference type="EMBL" id="MZGX01000004">
    <property type="protein sequence ID" value="OPX45407.1"/>
    <property type="molecule type" value="Genomic_DNA"/>
</dbReference>
<evidence type="ECO:0000259" key="2">
    <source>
        <dbReference type="Pfam" id="PF23477"/>
    </source>
</evidence>
<dbReference type="STRING" id="48256.CLHUN_07770"/>
<dbReference type="Pfam" id="PF23477">
    <property type="entry name" value="zf_Tbcl_2"/>
    <property type="match status" value="1"/>
</dbReference>
<evidence type="ECO:0000313" key="3">
    <source>
        <dbReference type="EMBL" id="OPX45407.1"/>
    </source>
</evidence>
<protein>
    <submittedName>
        <fullName evidence="3">Uncharacterized protein</fullName>
    </submittedName>
</protein>
<evidence type="ECO:0000259" key="1">
    <source>
        <dbReference type="Pfam" id="PF13451"/>
    </source>
</evidence>
<dbReference type="InterPro" id="IPR026363">
    <property type="entry name" value="CxxC-x17-CxxC_dom"/>
</dbReference>
<evidence type="ECO:0000313" key="4">
    <source>
        <dbReference type="Proteomes" id="UP000191554"/>
    </source>
</evidence>
<dbReference type="Gene3D" id="2.20.28.10">
    <property type="match status" value="1"/>
</dbReference>
<organism evidence="3 4">
    <name type="scientific">Ruminiclostridium hungatei</name>
    <name type="common">Clostridium hungatei</name>
    <dbReference type="NCBI Taxonomy" id="48256"/>
    <lineage>
        <taxon>Bacteria</taxon>
        <taxon>Bacillati</taxon>
        <taxon>Bacillota</taxon>
        <taxon>Clostridia</taxon>
        <taxon>Eubacteriales</taxon>
        <taxon>Oscillospiraceae</taxon>
        <taxon>Ruminiclostridium</taxon>
    </lineage>
</organism>
<comment type="caution">
    <text evidence="3">The sequence shown here is derived from an EMBL/GenBank/DDBJ whole genome shotgun (WGS) entry which is preliminary data.</text>
</comment>
<gene>
    <name evidence="3" type="ORF">CLHUN_07770</name>
</gene>
<reference evidence="3 4" key="1">
    <citation type="submission" date="2017-03" db="EMBL/GenBank/DDBJ databases">
        <title>Genome sequence of Clostridium hungatei DSM 14427.</title>
        <authorList>
            <person name="Poehlein A."/>
            <person name="Daniel R."/>
        </authorList>
    </citation>
    <scope>NUCLEOTIDE SEQUENCE [LARGE SCALE GENOMIC DNA]</scope>
    <source>
        <strain evidence="3 4">DSM 14427</strain>
    </source>
</reference>
<dbReference type="AlphaFoldDB" id="A0A1V4SQ85"/>
<feature type="domain" description="Probable zinc-binding" evidence="1">
    <location>
        <begin position="4"/>
        <end position="48"/>
    </location>
</feature>